<dbReference type="eggNOG" id="COG3950">
    <property type="taxonomic scope" value="Bacteria"/>
</dbReference>
<feature type="domain" description="ATPase AAA-type core" evidence="1">
    <location>
        <begin position="1"/>
        <end position="72"/>
    </location>
</feature>
<dbReference type="InterPro" id="IPR051396">
    <property type="entry name" value="Bact_Antivir_Def_Nuclease"/>
</dbReference>
<dbReference type="STRING" id="760154.Sulba_1653"/>
<dbReference type="SUPFAM" id="SSF52540">
    <property type="entry name" value="P-loop containing nucleoside triphosphate hydrolases"/>
    <property type="match status" value="1"/>
</dbReference>
<dbReference type="GO" id="GO:0016887">
    <property type="term" value="F:ATP hydrolysis activity"/>
    <property type="evidence" value="ECO:0007669"/>
    <property type="project" value="InterPro"/>
</dbReference>
<dbReference type="CDD" id="cd00267">
    <property type="entry name" value="ABC_ATPase"/>
    <property type="match status" value="1"/>
</dbReference>
<gene>
    <name evidence="2" type="ordered locus">Sulba_1653</name>
</gene>
<dbReference type="PANTHER" id="PTHR43581">
    <property type="entry name" value="ATP/GTP PHOSPHATASE"/>
    <property type="match status" value="1"/>
</dbReference>
<reference evidence="2 3" key="1">
    <citation type="submission" date="2012-06" db="EMBL/GenBank/DDBJ databases">
        <title>Complete sequence of Sulfurospirillum barnesii SES-3.</title>
        <authorList>
            <consortium name="US DOE Joint Genome Institute"/>
            <person name="Lucas S."/>
            <person name="Han J."/>
            <person name="Lapidus A."/>
            <person name="Cheng J.-F."/>
            <person name="Goodwin L."/>
            <person name="Pitluck S."/>
            <person name="Peters L."/>
            <person name="Ovchinnikova G."/>
            <person name="Lu M."/>
            <person name="Detter J.C."/>
            <person name="Han C."/>
            <person name="Tapia R."/>
            <person name="Land M."/>
            <person name="Hauser L."/>
            <person name="Kyrpides N."/>
            <person name="Ivanova N."/>
            <person name="Pagani I."/>
            <person name="Stolz J."/>
            <person name="Arkin A."/>
            <person name="Dehal P."/>
            <person name="Oremland R."/>
            <person name="Saltikov C."/>
            <person name="Basu P."/>
            <person name="Hollibaugh J."/>
            <person name="Newman D."/>
            <person name="Stolyar S."/>
            <person name="Hazen T."/>
            <person name="Woyke T."/>
        </authorList>
    </citation>
    <scope>NUCLEOTIDE SEQUENCE [LARGE SCALE GENOMIC DNA]</scope>
    <source>
        <strain evidence="3">ATCC 700032 / DSM 10660 / SES-3</strain>
    </source>
</reference>
<dbReference type="AlphaFoldDB" id="I3XYB7"/>
<evidence type="ECO:0000313" key="3">
    <source>
        <dbReference type="Proteomes" id="UP000006176"/>
    </source>
</evidence>
<dbReference type="Gene3D" id="3.40.50.300">
    <property type="entry name" value="P-loop containing nucleotide triphosphate hydrolases"/>
    <property type="match status" value="1"/>
</dbReference>
<dbReference type="PANTHER" id="PTHR43581:SF2">
    <property type="entry name" value="EXCINUCLEASE ATPASE SUBUNIT"/>
    <property type="match status" value="1"/>
</dbReference>
<dbReference type="GO" id="GO:0005524">
    <property type="term" value="F:ATP binding"/>
    <property type="evidence" value="ECO:0007669"/>
    <property type="project" value="InterPro"/>
</dbReference>
<sequence length="199" mass="22905">MSSGEQKRLALYIEIIDSYFFSESKILLLDEPDTFLHPQWNKIFINDLLKSLPVSSVNKHLVITSHSPFILSDLPKGNVVFLQKDNNGNCKNVTEETNIETFGANIHTLLSHGFFMKDGLMGEFAKEKINKAIKYLNQKELTKEEIDYCENIISIIGEPILKRQLQKILDSKRLAKIDKIDSIQKQIKVLEEELKKVKK</sequence>
<dbReference type="PATRIC" id="fig|760154.4.peg.1656"/>
<keyword evidence="3" id="KW-1185">Reference proteome</keyword>
<proteinExistence type="predicted"/>
<dbReference type="Pfam" id="PF13304">
    <property type="entry name" value="AAA_21"/>
    <property type="match status" value="1"/>
</dbReference>
<evidence type="ECO:0000259" key="1">
    <source>
        <dbReference type="Pfam" id="PF13304"/>
    </source>
</evidence>
<accession>I3XYB7</accession>
<organism evidence="2 3">
    <name type="scientific">Sulfurospirillum barnesii (strain ATCC 700032 / DSM 10660 / SES-3)</name>
    <dbReference type="NCBI Taxonomy" id="760154"/>
    <lineage>
        <taxon>Bacteria</taxon>
        <taxon>Pseudomonadati</taxon>
        <taxon>Campylobacterota</taxon>
        <taxon>Epsilonproteobacteria</taxon>
        <taxon>Campylobacterales</taxon>
        <taxon>Sulfurospirillaceae</taxon>
        <taxon>Sulfurospirillum</taxon>
    </lineage>
</organism>
<evidence type="ECO:0000313" key="2">
    <source>
        <dbReference type="EMBL" id="AFL68941.1"/>
    </source>
</evidence>
<protein>
    <recommendedName>
        <fullName evidence="1">ATPase AAA-type core domain-containing protein</fullName>
    </recommendedName>
</protein>
<dbReference type="Proteomes" id="UP000006176">
    <property type="component" value="Chromosome"/>
</dbReference>
<dbReference type="RefSeq" id="WP_014769818.1">
    <property type="nucleotide sequence ID" value="NC_018002.1"/>
</dbReference>
<name>I3XYB7_SULBS</name>
<dbReference type="HOGENOM" id="CLU_1371586_0_0_7"/>
<dbReference type="KEGG" id="sba:Sulba_1653"/>
<dbReference type="InterPro" id="IPR003959">
    <property type="entry name" value="ATPase_AAA_core"/>
</dbReference>
<dbReference type="OrthoDB" id="997844at2"/>
<dbReference type="InterPro" id="IPR027417">
    <property type="entry name" value="P-loop_NTPase"/>
</dbReference>
<dbReference type="EMBL" id="CP003333">
    <property type="protein sequence ID" value="AFL68941.1"/>
    <property type="molecule type" value="Genomic_DNA"/>
</dbReference>